<organism evidence="2 3">
    <name type="scientific">Monilinia laxa</name>
    <name type="common">Brown rot fungus</name>
    <name type="synonym">Sclerotinia laxa</name>
    <dbReference type="NCBI Taxonomy" id="61186"/>
    <lineage>
        <taxon>Eukaryota</taxon>
        <taxon>Fungi</taxon>
        <taxon>Dikarya</taxon>
        <taxon>Ascomycota</taxon>
        <taxon>Pezizomycotina</taxon>
        <taxon>Leotiomycetes</taxon>
        <taxon>Helotiales</taxon>
        <taxon>Sclerotiniaceae</taxon>
        <taxon>Monilinia</taxon>
    </lineage>
</organism>
<protein>
    <submittedName>
        <fullName evidence="2">Uncharacterized protein</fullName>
    </submittedName>
</protein>
<dbReference type="Proteomes" id="UP000326757">
    <property type="component" value="Unassembled WGS sequence"/>
</dbReference>
<feature type="region of interest" description="Disordered" evidence="1">
    <location>
        <begin position="107"/>
        <end position="145"/>
    </location>
</feature>
<dbReference type="OrthoDB" id="10261782at2759"/>
<dbReference type="EMBL" id="VIGI01000003">
    <property type="protein sequence ID" value="KAB8302999.1"/>
    <property type="molecule type" value="Genomic_DNA"/>
</dbReference>
<name>A0A5N6KIC9_MONLA</name>
<keyword evidence="3" id="KW-1185">Reference proteome</keyword>
<evidence type="ECO:0000313" key="3">
    <source>
        <dbReference type="Proteomes" id="UP000326757"/>
    </source>
</evidence>
<proteinExistence type="predicted"/>
<dbReference type="AlphaFoldDB" id="A0A5N6KIC9"/>
<feature type="compositionally biased region" description="Gly residues" evidence="1">
    <location>
        <begin position="479"/>
        <end position="492"/>
    </location>
</feature>
<evidence type="ECO:0000313" key="2">
    <source>
        <dbReference type="EMBL" id="KAB8302999.1"/>
    </source>
</evidence>
<dbReference type="PANTHER" id="PTHR35204:SF1">
    <property type="entry name" value="ENTEROTOXIN"/>
    <property type="match status" value="1"/>
</dbReference>
<comment type="caution">
    <text evidence="2">The sequence shown here is derived from an EMBL/GenBank/DDBJ whole genome shotgun (WGS) entry which is preliminary data.</text>
</comment>
<feature type="compositionally biased region" description="Low complexity" evidence="1">
    <location>
        <begin position="116"/>
        <end position="127"/>
    </location>
</feature>
<feature type="region of interest" description="Disordered" evidence="1">
    <location>
        <begin position="466"/>
        <end position="511"/>
    </location>
</feature>
<sequence length="600" mass="67484">MAYGIMGSTRTSHLLTFQTTRTVKCVYFDGESATLMGSGRTDTQMLHIYGNVTGPDPNGHFGPGLVSVEEVGELKDFLILVEHLNVTAPLLPENKLEDIYEEAAEDMASSLPRLSTKTQPPKATQTKNSTENDPALPPNFRNDGHREPFLRNQGWGWFTSAVTHYESSEEGPGLGENRVKLLARGILSYYSPKFENQAISRAVIERGTLNLTGEGFWMRVLDDEDSRATALNALMRRRRSYTLDDVSTDEAAIMKEDSERVLETLMGQPVNCSDIDWTAMTNEIVRTYASPLAQLLHSLRNYSSIPPSNRSAQRKWLSSIRDQTHSLLLPFLEYPSPEENPSIWTRQSPLFQTTHSNCHHHHTRLLSSPNIPLFPEERTLESAIEETQGQICNIIISIGFSIENIWNSSFNQPSTNSNDNPASPLEKNTKEFTRWIHGIEELMAWLGWACEWTSWGEGPARRPPPRYGYGPGKEHGPGYRHGSGYGYGGPPGRGDHNPPAGGDHPGRPSWRIDETDLWQPRCVGLEYIMGCSHIMSSREVPKLLDDQKGLEVRQLREAWVLYGIGIDDLVDIHRFSDLKGDVIVPVPRQEHKTIRSMTQN</sequence>
<gene>
    <name evidence="2" type="ORF">EYC80_006308</name>
</gene>
<evidence type="ECO:0000256" key="1">
    <source>
        <dbReference type="SAM" id="MobiDB-lite"/>
    </source>
</evidence>
<dbReference type="InterPro" id="IPR038921">
    <property type="entry name" value="YOR389W-like"/>
</dbReference>
<accession>A0A5N6KIC9</accession>
<reference evidence="2 3" key="1">
    <citation type="submission" date="2019-06" db="EMBL/GenBank/DDBJ databases">
        <title>Genome Sequence of the Brown Rot Fungal Pathogen Monilinia laxa.</title>
        <authorList>
            <person name="De Miccolis Angelini R.M."/>
            <person name="Landi L."/>
            <person name="Abate D."/>
            <person name="Pollastro S."/>
            <person name="Romanazzi G."/>
            <person name="Faretra F."/>
        </authorList>
    </citation>
    <scope>NUCLEOTIDE SEQUENCE [LARGE SCALE GENOMIC DNA]</scope>
    <source>
        <strain evidence="2 3">Mlax316</strain>
    </source>
</reference>
<dbReference type="PANTHER" id="PTHR35204">
    <property type="entry name" value="YALI0A21131P"/>
    <property type="match status" value="1"/>
</dbReference>